<dbReference type="AlphaFoldDB" id="A0AAV3PUR1"/>
<comment type="caution">
    <text evidence="4">The sequence shown here is derived from an EMBL/GenBank/DDBJ whole genome shotgun (WGS) entry which is preliminary data.</text>
</comment>
<gene>
    <name evidence="4" type="ORF">LIER_13244</name>
</gene>
<dbReference type="Pfam" id="PF02536">
    <property type="entry name" value="mTERF"/>
    <property type="match status" value="1"/>
</dbReference>
<evidence type="ECO:0000256" key="1">
    <source>
        <dbReference type="ARBA" id="ARBA00007692"/>
    </source>
</evidence>
<evidence type="ECO:0000313" key="4">
    <source>
        <dbReference type="EMBL" id="GAA0155539.1"/>
    </source>
</evidence>
<evidence type="ECO:0000256" key="3">
    <source>
        <dbReference type="ARBA" id="ARBA00022946"/>
    </source>
</evidence>
<dbReference type="GO" id="GO:0003676">
    <property type="term" value="F:nucleic acid binding"/>
    <property type="evidence" value="ECO:0007669"/>
    <property type="project" value="InterPro"/>
</dbReference>
<dbReference type="Gene3D" id="1.25.70.10">
    <property type="entry name" value="Transcription termination factor 3, mitochondrial"/>
    <property type="match status" value="1"/>
</dbReference>
<dbReference type="EMBL" id="BAABME010002645">
    <property type="protein sequence ID" value="GAA0155539.1"/>
    <property type="molecule type" value="Genomic_DNA"/>
</dbReference>
<keyword evidence="3" id="KW-0809">Transit peptide</keyword>
<dbReference type="GO" id="GO:0006353">
    <property type="term" value="P:DNA-templated transcription termination"/>
    <property type="evidence" value="ECO:0007669"/>
    <property type="project" value="UniProtKB-KW"/>
</dbReference>
<reference evidence="4 5" key="1">
    <citation type="submission" date="2024-01" db="EMBL/GenBank/DDBJ databases">
        <title>The complete chloroplast genome sequence of Lithospermum erythrorhizon: insights into the phylogenetic relationship among Boraginaceae species and the maternal lineages of purple gromwells.</title>
        <authorList>
            <person name="Okada T."/>
            <person name="Watanabe K."/>
        </authorList>
    </citation>
    <scope>NUCLEOTIDE SEQUENCE [LARGE SCALE GENOMIC DNA]</scope>
</reference>
<dbReference type="PANTHER" id="PTHR13068:SF130">
    <property type="entry name" value="TRANSCRIPTION TERMINATION FACTOR MTERF6, CHLOROPLASTIC_MITOCHONDRIAL-LIKE"/>
    <property type="match status" value="1"/>
</dbReference>
<keyword evidence="2" id="KW-0805">Transcription regulation</keyword>
<evidence type="ECO:0000313" key="5">
    <source>
        <dbReference type="Proteomes" id="UP001454036"/>
    </source>
</evidence>
<proteinExistence type="inferred from homology"/>
<dbReference type="Proteomes" id="UP001454036">
    <property type="component" value="Unassembled WGS sequence"/>
</dbReference>
<keyword evidence="2" id="KW-0806">Transcription termination</keyword>
<sequence length="118" mass="13285">MFRKNPQFIAVSKSKIEEVVKVLFSSGKYEISDIVSHPGVVMISVENRLKPRLQVLKILEDLNLIEKWPAIWNVYLATDDLFTKKFLAPNLNAHGDAHFPVNKLLKQGPSSNIAAVQS</sequence>
<dbReference type="InterPro" id="IPR003690">
    <property type="entry name" value="MTERF"/>
</dbReference>
<keyword evidence="5" id="KW-1185">Reference proteome</keyword>
<comment type="similarity">
    <text evidence="1">Belongs to the mTERF family.</text>
</comment>
<protein>
    <submittedName>
        <fullName evidence="4">Uncharacterized protein</fullName>
    </submittedName>
</protein>
<keyword evidence="2" id="KW-0804">Transcription</keyword>
<accession>A0AAV3PUR1</accession>
<name>A0AAV3PUR1_LITER</name>
<dbReference type="InterPro" id="IPR038538">
    <property type="entry name" value="MTERF_sf"/>
</dbReference>
<dbReference type="PANTHER" id="PTHR13068">
    <property type="entry name" value="CGI-12 PROTEIN-RELATED"/>
    <property type="match status" value="1"/>
</dbReference>
<evidence type="ECO:0000256" key="2">
    <source>
        <dbReference type="ARBA" id="ARBA00022472"/>
    </source>
</evidence>
<organism evidence="4 5">
    <name type="scientific">Lithospermum erythrorhizon</name>
    <name type="common">Purple gromwell</name>
    <name type="synonym">Lithospermum officinale var. erythrorhizon</name>
    <dbReference type="NCBI Taxonomy" id="34254"/>
    <lineage>
        <taxon>Eukaryota</taxon>
        <taxon>Viridiplantae</taxon>
        <taxon>Streptophyta</taxon>
        <taxon>Embryophyta</taxon>
        <taxon>Tracheophyta</taxon>
        <taxon>Spermatophyta</taxon>
        <taxon>Magnoliopsida</taxon>
        <taxon>eudicotyledons</taxon>
        <taxon>Gunneridae</taxon>
        <taxon>Pentapetalae</taxon>
        <taxon>asterids</taxon>
        <taxon>lamiids</taxon>
        <taxon>Boraginales</taxon>
        <taxon>Boraginaceae</taxon>
        <taxon>Boraginoideae</taxon>
        <taxon>Lithospermeae</taxon>
        <taxon>Lithospermum</taxon>
    </lineage>
</organism>